<comment type="caution">
    <text evidence="3">The sequence shown here is derived from an EMBL/GenBank/DDBJ whole genome shotgun (WGS) entry which is preliminary data.</text>
</comment>
<dbReference type="Proteomes" id="UP000462014">
    <property type="component" value="Unassembled WGS sequence"/>
</dbReference>
<dbReference type="RefSeq" id="WP_157567419.1">
    <property type="nucleotide sequence ID" value="NZ_WPIK01000010.1"/>
</dbReference>
<keyword evidence="1" id="KW-0597">Phosphoprotein</keyword>
<evidence type="ECO:0000313" key="4">
    <source>
        <dbReference type="Proteomes" id="UP000462014"/>
    </source>
</evidence>
<accession>A0A7K1SYB2</accession>
<dbReference type="EMBL" id="WPIK01000010">
    <property type="protein sequence ID" value="MVN22302.1"/>
    <property type="molecule type" value="Genomic_DNA"/>
</dbReference>
<feature type="domain" description="HPt" evidence="2">
    <location>
        <begin position="22"/>
        <end position="123"/>
    </location>
</feature>
<name>A0A7K1SYB2_9SPHI</name>
<evidence type="ECO:0000256" key="1">
    <source>
        <dbReference type="PROSITE-ProRule" id="PRU00110"/>
    </source>
</evidence>
<evidence type="ECO:0000259" key="2">
    <source>
        <dbReference type="PROSITE" id="PS50894"/>
    </source>
</evidence>
<dbReference type="SUPFAM" id="SSF47226">
    <property type="entry name" value="Histidine-containing phosphotransfer domain, HPT domain"/>
    <property type="match status" value="1"/>
</dbReference>
<dbReference type="AlphaFoldDB" id="A0A7K1SYB2"/>
<gene>
    <name evidence="3" type="ORF">GO621_12235</name>
</gene>
<dbReference type="InterPro" id="IPR008207">
    <property type="entry name" value="Sig_transdc_His_kin_Hpt_dom"/>
</dbReference>
<keyword evidence="4" id="KW-1185">Reference proteome</keyword>
<reference evidence="3 4" key="1">
    <citation type="submission" date="2019-12" db="EMBL/GenBank/DDBJ databases">
        <title>Mucilaginibacter sp. HMF7410 genome sequencing and assembly.</title>
        <authorList>
            <person name="Kang H."/>
            <person name="Cha I."/>
            <person name="Kim H."/>
            <person name="Joh K."/>
        </authorList>
    </citation>
    <scope>NUCLEOTIDE SEQUENCE [LARGE SCALE GENOMIC DNA]</scope>
    <source>
        <strain evidence="3 4">HMF7410</strain>
    </source>
</reference>
<dbReference type="GO" id="GO:0000160">
    <property type="term" value="P:phosphorelay signal transduction system"/>
    <property type="evidence" value="ECO:0007669"/>
    <property type="project" value="InterPro"/>
</dbReference>
<dbReference type="GO" id="GO:0004672">
    <property type="term" value="F:protein kinase activity"/>
    <property type="evidence" value="ECO:0007669"/>
    <property type="project" value="UniProtKB-ARBA"/>
</dbReference>
<organism evidence="3 4">
    <name type="scientific">Mucilaginibacter arboris</name>
    <dbReference type="NCBI Taxonomy" id="2682090"/>
    <lineage>
        <taxon>Bacteria</taxon>
        <taxon>Pseudomonadati</taxon>
        <taxon>Bacteroidota</taxon>
        <taxon>Sphingobacteriia</taxon>
        <taxon>Sphingobacteriales</taxon>
        <taxon>Sphingobacteriaceae</taxon>
        <taxon>Mucilaginibacter</taxon>
    </lineage>
</organism>
<sequence length="124" mass="13899">MITQSSEQEFDLSFLEEIADGNKEFMIESIDMFLVQTPEIFNSMSNSISCGDWATTSALAHKVKSNLGFFGMQRIKDEMQEIEINAKAGGTDPMLAKKFESAKKSITKSIEQLYQVKKQMEAGV</sequence>
<feature type="modified residue" description="Phosphohistidine" evidence="1">
    <location>
        <position position="61"/>
    </location>
</feature>
<dbReference type="InterPro" id="IPR036641">
    <property type="entry name" value="HPT_dom_sf"/>
</dbReference>
<evidence type="ECO:0000313" key="3">
    <source>
        <dbReference type="EMBL" id="MVN22302.1"/>
    </source>
</evidence>
<dbReference type="Gene3D" id="1.20.120.160">
    <property type="entry name" value="HPT domain"/>
    <property type="match status" value="1"/>
</dbReference>
<protein>
    <recommendedName>
        <fullName evidence="2">HPt domain-containing protein</fullName>
    </recommendedName>
</protein>
<dbReference type="Pfam" id="PF01627">
    <property type="entry name" value="Hpt"/>
    <property type="match status" value="1"/>
</dbReference>
<dbReference type="PROSITE" id="PS50894">
    <property type="entry name" value="HPT"/>
    <property type="match status" value="1"/>
</dbReference>
<proteinExistence type="predicted"/>